<name>A0AAD1X5J1_EUPCR</name>
<feature type="compositionally biased region" description="Basic and acidic residues" evidence="2">
    <location>
        <begin position="30"/>
        <end position="45"/>
    </location>
</feature>
<dbReference type="AlphaFoldDB" id="A0AAD1X5J1"/>
<dbReference type="EMBL" id="CAMPGE010002763">
    <property type="protein sequence ID" value="CAI2361574.1"/>
    <property type="molecule type" value="Genomic_DNA"/>
</dbReference>
<comment type="caution">
    <text evidence="3">The sequence shown here is derived from an EMBL/GenBank/DDBJ whole genome shotgun (WGS) entry which is preliminary data.</text>
</comment>
<sequence length="368" mass="42786">MPPENNIPQDLSDKTKSISTIKALSSQLKNKIDNRSQKEASKQTDEISANSLSDSQEYNSIVETFNESNKIIKPETDISYLRKQTHRCVDNLQSKRRLNSRKMERLMEHTKTKSKFYKKFNQSLPDLELPKYSKSSKKFKENDFSSSNFKVESTFDNRATNESNESKLESETQNLILRFSTFVKDDSKLSKTQHHQQFNNYLKDHLKYKITTDFYLNNMKDRINILENTIKFKKDKSKKLLKKFDKKALQIASTRLRAKSLVIEKSSPGCNPKSSYYQKINSRTYCKKPKTHRMSQRSKINDSSHKIRPTKTPLIQLKNSKSKSTVPTSKASPTPRRTIMFSSFQNSSSCPYTLPQNPSYSKPSSRHR</sequence>
<feature type="compositionally biased region" description="Polar residues" evidence="2">
    <location>
        <begin position="340"/>
        <end position="368"/>
    </location>
</feature>
<feature type="region of interest" description="Disordered" evidence="2">
    <location>
        <begin position="29"/>
        <end position="52"/>
    </location>
</feature>
<reference evidence="3" key="1">
    <citation type="submission" date="2023-07" db="EMBL/GenBank/DDBJ databases">
        <authorList>
            <consortium name="AG Swart"/>
            <person name="Singh M."/>
            <person name="Singh A."/>
            <person name="Seah K."/>
            <person name="Emmerich C."/>
        </authorList>
    </citation>
    <scope>NUCLEOTIDE SEQUENCE</scope>
    <source>
        <strain evidence="3">DP1</strain>
    </source>
</reference>
<dbReference type="Proteomes" id="UP001295684">
    <property type="component" value="Unassembled WGS sequence"/>
</dbReference>
<accession>A0AAD1X5J1</accession>
<evidence type="ECO:0000313" key="3">
    <source>
        <dbReference type="EMBL" id="CAI2361574.1"/>
    </source>
</evidence>
<evidence type="ECO:0000256" key="1">
    <source>
        <dbReference type="SAM" id="Coils"/>
    </source>
</evidence>
<keyword evidence="4" id="KW-1185">Reference proteome</keyword>
<feature type="region of interest" description="Disordered" evidence="2">
    <location>
        <begin position="288"/>
        <end position="368"/>
    </location>
</feature>
<gene>
    <name evidence="3" type="ORF">ECRASSUSDP1_LOCUS2885</name>
</gene>
<proteinExistence type="predicted"/>
<feature type="coiled-coil region" evidence="1">
    <location>
        <begin position="216"/>
        <end position="243"/>
    </location>
</feature>
<organism evidence="3 4">
    <name type="scientific">Euplotes crassus</name>
    <dbReference type="NCBI Taxonomy" id="5936"/>
    <lineage>
        <taxon>Eukaryota</taxon>
        <taxon>Sar</taxon>
        <taxon>Alveolata</taxon>
        <taxon>Ciliophora</taxon>
        <taxon>Intramacronucleata</taxon>
        <taxon>Spirotrichea</taxon>
        <taxon>Hypotrichia</taxon>
        <taxon>Euplotida</taxon>
        <taxon>Euplotidae</taxon>
        <taxon>Moneuplotes</taxon>
    </lineage>
</organism>
<keyword evidence="1" id="KW-0175">Coiled coil</keyword>
<protein>
    <submittedName>
        <fullName evidence="3">Uncharacterized protein</fullName>
    </submittedName>
</protein>
<evidence type="ECO:0000256" key="2">
    <source>
        <dbReference type="SAM" id="MobiDB-lite"/>
    </source>
</evidence>
<evidence type="ECO:0000313" key="4">
    <source>
        <dbReference type="Proteomes" id="UP001295684"/>
    </source>
</evidence>
<feature type="compositionally biased region" description="Polar residues" evidence="2">
    <location>
        <begin position="317"/>
        <end position="332"/>
    </location>
</feature>